<dbReference type="AlphaFoldDB" id="A0A146K650"/>
<accession>A0A146K650</accession>
<reference evidence="1" key="1">
    <citation type="submission" date="2015-07" db="EMBL/GenBank/DDBJ databases">
        <title>Adaptation to a free-living lifestyle via gene acquisitions in the diplomonad Trepomonas sp. PC1.</title>
        <authorList>
            <person name="Xu F."/>
            <person name="Jerlstrom-Hultqvist J."/>
            <person name="Kolisko M."/>
            <person name="Simpson A.G.B."/>
            <person name="Roger A.J."/>
            <person name="Svard S.G."/>
            <person name="Andersson J.O."/>
        </authorList>
    </citation>
    <scope>NUCLEOTIDE SEQUENCE</scope>
    <source>
        <strain evidence="1">PC1</strain>
    </source>
</reference>
<dbReference type="SUPFAM" id="SSF51445">
    <property type="entry name" value="(Trans)glycosidases"/>
    <property type="match status" value="1"/>
</dbReference>
<dbReference type="Gene3D" id="3.20.20.80">
    <property type="entry name" value="Glycosidases"/>
    <property type="match status" value="1"/>
</dbReference>
<evidence type="ECO:0000313" key="1">
    <source>
        <dbReference type="EMBL" id="JAP92107.1"/>
    </source>
</evidence>
<feature type="non-terminal residue" evidence="1">
    <location>
        <position position="428"/>
    </location>
</feature>
<dbReference type="EMBL" id="GDID01004499">
    <property type="protein sequence ID" value="JAP92107.1"/>
    <property type="molecule type" value="Transcribed_RNA"/>
</dbReference>
<dbReference type="InterPro" id="IPR017853">
    <property type="entry name" value="GH"/>
</dbReference>
<name>A0A146K650_9EUKA</name>
<organism evidence="1">
    <name type="scientific">Trepomonas sp. PC1</name>
    <dbReference type="NCBI Taxonomy" id="1076344"/>
    <lineage>
        <taxon>Eukaryota</taxon>
        <taxon>Metamonada</taxon>
        <taxon>Diplomonadida</taxon>
        <taxon>Hexamitidae</taxon>
        <taxon>Hexamitinae</taxon>
        <taxon>Trepomonas</taxon>
    </lineage>
</organism>
<sequence>VNFAASVKNKPMQKEFVLNRAYYAPFGQIQTTEMIDMLKQRNIQIVRQILPLDEALQNDEIREGFLTQYVDVSNAFIQAGFKVILDFHQDLYCRKFGGCGLPDKYLPESQRNKVVKLPFGGKKWGFNYIFNKDQCSLWAHFFQNCQQMYIDDISRIINFLRPKMPTFYQYVNVFNEPSSPNLYLGKFKFQQNDDRQILGGFFLKAAQQLTDVQIIVDHFGFDSNGKLGYIGYDLQYLPNMTMGIHVYEVGADSAEMVMEKHLQLCQQSNAQEMLLTEFGDLSCGKNLQRLRRQIELFQQLDLSMMIWEMDPSYNSGLHVNEQDSYPWNQENMTVICGRQDTVIGEVYFEYSKFALKKYNILGQDEKLIAKKTQQGEIFYKFVANSVNKCQERIFALKNKCYIQFVGDQVFSTQKIYLNSQQVSYEGEQ</sequence>
<dbReference type="GO" id="GO:0016787">
    <property type="term" value="F:hydrolase activity"/>
    <property type="evidence" value="ECO:0007669"/>
    <property type="project" value="UniProtKB-KW"/>
</dbReference>
<gene>
    <name evidence="1" type="ORF">TPC1_16055</name>
</gene>
<protein>
    <submittedName>
        <fullName evidence="1">Cellulase (Glycosyl hydrolase family 5)-domain conating protein</fullName>
    </submittedName>
</protein>
<proteinExistence type="predicted"/>
<keyword evidence="1" id="KW-0378">Hydrolase</keyword>
<feature type="non-terminal residue" evidence="1">
    <location>
        <position position="1"/>
    </location>
</feature>